<reference evidence="1 2" key="1">
    <citation type="submission" date="2018-09" db="EMBL/GenBank/DDBJ databases">
        <title>Phylogeny of the Shewanellaceae, and recommendation for two new genera, Pseudoshewanella and Parashewanella.</title>
        <authorList>
            <person name="Wang G."/>
        </authorList>
    </citation>
    <scope>NUCLEOTIDE SEQUENCE [LARGE SCALE GENOMIC DNA]</scope>
    <source>
        <strain evidence="1 2">KCTC 22492</strain>
    </source>
</reference>
<keyword evidence="2" id="KW-1185">Reference proteome</keyword>
<dbReference type="Proteomes" id="UP000273022">
    <property type="component" value="Unassembled WGS sequence"/>
</dbReference>
<dbReference type="AlphaFoldDB" id="A0A3A6TQQ9"/>
<dbReference type="Pfam" id="PF03923">
    <property type="entry name" value="Lipoprotein_16"/>
    <property type="match status" value="1"/>
</dbReference>
<dbReference type="RefSeq" id="WP_121852677.1">
    <property type="nucleotide sequence ID" value="NZ_CP037952.1"/>
</dbReference>
<proteinExistence type="predicted"/>
<gene>
    <name evidence="1" type="ORF">D5R81_05635</name>
</gene>
<protein>
    <recommendedName>
        <fullName evidence="3">Lipoprotein</fullName>
    </recommendedName>
</protein>
<organism evidence="1 2">
    <name type="scientific">Parashewanella spongiae</name>
    <dbReference type="NCBI Taxonomy" id="342950"/>
    <lineage>
        <taxon>Bacteria</taxon>
        <taxon>Pseudomonadati</taxon>
        <taxon>Pseudomonadota</taxon>
        <taxon>Gammaproteobacteria</taxon>
        <taxon>Alteromonadales</taxon>
        <taxon>Shewanellaceae</taxon>
        <taxon>Parashewanella</taxon>
    </lineage>
</organism>
<dbReference type="PROSITE" id="PS51257">
    <property type="entry name" value="PROKAR_LIPOPROTEIN"/>
    <property type="match status" value="1"/>
</dbReference>
<dbReference type="InterPro" id="IPR005619">
    <property type="entry name" value="Uncharacterised_YajG"/>
</dbReference>
<sequence length="188" mass="21149">MKLIIVTFFAWIILIGCSSTPPQLVILSPVSPTTAHAQSNSSSTIHITVLDRRKANYVASIKNGDEVRRLLAPATPPRATLLKVIKAGFSKAGYRVNSEADLQLIFYIDDLLAQVQQNTFDFDVKTRIQLSLKAESPRQHFSKRYRVKGSMQGPLSLDHNKLEQQLNDLITQLTTDIMNDEQLIKFIQ</sequence>
<comment type="caution">
    <text evidence="1">The sequence shown here is derived from an EMBL/GenBank/DDBJ whole genome shotgun (WGS) entry which is preliminary data.</text>
</comment>
<evidence type="ECO:0000313" key="1">
    <source>
        <dbReference type="EMBL" id="RJY18349.1"/>
    </source>
</evidence>
<evidence type="ECO:0008006" key="3">
    <source>
        <dbReference type="Google" id="ProtNLM"/>
    </source>
</evidence>
<dbReference type="OrthoDB" id="6260471at2"/>
<dbReference type="EMBL" id="QYYH01000024">
    <property type="protein sequence ID" value="RJY18349.1"/>
    <property type="molecule type" value="Genomic_DNA"/>
</dbReference>
<evidence type="ECO:0000313" key="2">
    <source>
        <dbReference type="Proteomes" id="UP000273022"/>
    </source>
</evidence>
<name>A0A3A6TQQ9_9GAMM</name>
<accession>A0A3A6TQQ9</accession>